<dbReference type="AlphaFoldDB" id="A0A919K8A8"/>
<evidence type="ECO:0000313" key="2">
    <source>
        <dbReference type="EMBL" id="GIF02826.1"/>
    </source>
</evidence>
<keyword evidence="3" id="KW-1185">Reference proteome</keyword>
<feature type="region of interest" description="Disordered" evidence="1">
    <location>
        <begin position="84"/>
        <end position="106"/>
    </location>
</feature>
<proteinExistence type="predicted"/>
<dbReference type="Proteomes" id="UP000629619">
    <property type="component" value="Unassembled WGS sequence"/>
</dbReference>
<comment type="caution">
    <text evidence="2">The sequence shown here is derived from an EMBL/GenBank/DDBJ whole genome shotgun (WGS) entry which is preliminary data.</text>
</comment>
<gene>
    <name evidence="2" type="ORF">Asi03nite_03640</name>
</gene>
<name>A0A919K8A8_9ACTN</name>
<sequence>MTVDGSGSKAMRFALVDHVRVAQTFAADADELVEKVRARSLSPLAGLSDRAFREGLSALRRDARAGYIAGPIVDRLDLVVFRAPSGSSGGAGRHPLGRTSPASGAA</sequence>
<accession>A0A919K8A8</accession>
<dbReference type="EMBL" id="BOMW01000005">
    <property type="protein sequence ID" value="GIF02826.1"/>
    <property type="molecule type" value="Genomic_DNA"/>
</dbReference>
<reference evidence="2" key="1">
    <citation type="submission" date="2021-01" db="EMBL/GenBank/DDBJ databases">
        <title>Whole genome shotgun sequence of Actinoplanes siamensis NBRC 109076.</title>
        <authorList>
            <person name="Komaki H."/>
            <person name="Tamura T."/>
        </authorList>
    </citation>
    <scope>NUCLEOTIDE SEQUENCE</scope>
    <source>
        <strain evidence="2">NBRC 109076</strain>
    </source>
</reference>
<evidence type="ECO:0000256" key="1">
    <source>
        <dbReference type="SAM" id="MobiDB-lite"/>
    </source>
</evidence>
<evidence type="ECO:0000313" key="3">
    <source>
        <dbReference type="Proteomes" id="UP000629619"/>
    </source>
</evidence>
<protein>
    <submittedName>
        <fullName evidence="2">Uncharacterized protein</fullName>
    </submittedName>
</protein>
<organism evidence="2 3">
    <name type="scientific">Actinoplanes siamensis</name>
    <dbReference type="NCBI Taxonomy" id="1223317"/>
    <lineage>
        <taxon>Bacteria</taxon>
        <taxon>Bacillati</taxon>
        <taxon>Actinomycetota</taxon>
        <taxon>Actinomycetes</taxon>
        <taxon>Micromonosporales</taxon>
        <taxon>Micromonosporaceae</taxon>
        <taxon>Actinoplanes</taxon>
    </lineage>
</organism>